<reference evidence="2 3" key="1">
    <citation type="journal article" date="2014" name="Nat. Genet.">
        <title>Genome and transcriptome of the porcine whipworm Trichuris suis.</title>
        <authorList>
            <person name="Jex A.R."/>
            <person name="Nejsum P."/>
            <person name="Schwarz E.M."/>
            <person name="Hu L."/>
            <person name="Young N.D."/>
            <person name="Hall R.S."/>
            <person name="Korhonen P.K."/>
            <person name="Liao S."/>
            <person name="Thamsborg S."/>
            <person name="Xia J."/>
            <person name="Xu P."/>
            <person name="Wang S."/>
            <person name="Scheerlinck J.P."/>
            <person name="Hofmann A."/>
            <person name="Sternberg P.W."/>
            <person name="Wang J."/>
            <person name="Gasser R.B."/>
        </authorList>
    </citation>
    <scope>NUCLEOTIDE SEQUENCE [LARGE SCALE GENOMIC DNA]</scope>
    <source>
        <strain evidence="2">DCEP-RM93M</strain>
    </source>
</reference>
<dbReference type="GO" id="GO:0047631">
    <property type="term" value="F:ADP-ribose diphosphatase activity"/>
    <property type="evidence" value="ECO:0007669"/>
    <property type="project" value="InterPro"/>
</dbReference>
<protein>
    <submittedName>
        <fullName evidence="2">Uncharacterized protein</fullName>
    </submittedName>
</protein>
<name>A0A085MFP6_9BILA</name>
<gene>
    <name evidence="2" type="ORF">M513_03166</name>
</gene>
<organism evidence="2 3">
    <name type="scientific">Trichuris suis</name>
    <name type="common">pig whipworm</name>
    <dbReference type="NCBI Taxonomy" id="68888"/>
    <lineage>
        <taxon>Eukaryota</taxon>
        <taxon>Metazoa</taxon>
        <taxon>Ecdysozoa</taxon>
        <taxon>Nematoda</taxon>
        <taxon>Enoplea</taxon>
        <taxon>Dorylaimia</taxon>
        <taxon>Trichinellida</taxon>
        <taxon>Trichuridae</taxon>
        <taxon>Trichuris</taxon>
    </lineage>
</organism>
<sequence>MTSMTVISYMEQLFLVIFLFSCKWLLSQTTYTRSPSAMPERIEVPEELVSWRQPFPSYYPPYWTAPCSFRYCDPEMNSTLEIRFNQKDRGIDRRMVRRLNGVKVYYKVSEGLPLNPLGRTGIAGRGHLPRWGPTHLVKVILVRKRHGHLKMEYLAAKDKLAFTDDVFSNFVDKLSNRKLSQRVIDAVRYSSQYRYRSDVAEKVLYKAEENAIKVIADTMPSPLDTDNAWIELSVYIIPCRMCKRFCKAVMEDSEIATKYEWSRRADNRTFFEMLRSLERLDEEEKANTVNHRITFRRYAHRSAQRRYKREIAFSATLMALYAIGAGFFIAGLWTPALGVIIGTTILALIFSFVKHLARRRP</sequence>
<proteinExistence type="predicted"/>
<keyword evidence="1" id="KW-0472">Membrane</keyword>
<feature type="transmembrane region" description="Helical" evidence="1">
    <location>
        <begin position="311"/>
        <end position="330"/>
    </location>
</feature>
<dbReference type="SUPFAM" id="SSF55811">
    <property type="entry name" value="Nudix"/>
    <property type="match status" value="1"/>
</dbReference>
<dbReference type="PANTHER" id="PTHR13030">
    <property type="entry name" value="NUDIX HYDROLASE"/>
    <property type="match status" value="1"/>
</dbReference>
<feature type="transmembrane region" description="Helical" evidence="1">
    <location>
        <begin position="6"/>
        <end position="26"/>
    </location>
</feature>
<keyword evidence="1" id="KW-1133">Transmembrane helix</keyword>
<dbReference type="PANTHER" id="PTHR13030:SF8">
    <property type="entry name" value="ADP-RIBOSE PYROPHOSPHATASE, MITOCHONDRIAL"/>
    <property type="match status" value="1"/>
</dbReference>
<feature type="transmembrane region" description="Helical" evidence="1">
    <location>
        <begin position="336"/>
        <end position="357"/>
    </location>
</feature>
<keyword evidence="1" id="KW-0812">Transmembrane</keyword>
<evidence type="ECO:0000256" key="1">
    <source>
        <dbReference type="SAM" id="Phobius"/>
    </source>
</evidence>
<dbReference type="InterPro" id="IPR039989">
    <property type="entry name" value="NUDT9"/>
</dbReference>
<dbReference type="Proteomes" id="UP000030764">
    <property type="component" value="Unassembled WGS sequence"/>
</dbReference>
<keyword evidence="3" id="KW-1185">Reference proteome</keyword>
<evidence type="ECO:0000313" key="2">
    <source>
        <dbReference type="EMBL" id="KFD56042.1"/>
    </source>
</evidence>
<dbReference type="Pfam" id="PF25969">
    <property type="entry name" value="NUDT9_N"/>
    <property type="match status" value="1"/>
</dbReference>
<dbReference type="AlphaFoldDB" id="A0A085MFP6"/>
<accession>A0A085MFP6</accession>
<dbReference type="InterPro" id="IPR015797">
    <property type="entry name" value="NUDIX_hydrolase-like_dom_sf"/>
</dbReference>
<evidence type="ECO:0000313" key="3">
    <source>
        <dbReference type="Proteomes" id="UP000030764"/>
    </source>
</evidence>
<dbReference type="EMBL" id="KL363196">
    <property type="protein sequence ID" value="KFD56042.1"/>
    <property type="molecule type" value="Genomic_DNA"/>
</dbReference>